<proteinExistence type="predicted"/>
<sequence length="260" mass="28309">MHHKNKGIPTLITWTFGGNTRCRPRILGQLDIKRSRGPLHSPRCFHPYISRQFLLWTAKCRYIPDLPCIADDTGLVDNLLDVHGKSLRVKISLGDSSINYFSIKLLVTGCQDYVLENFEGIAEFEPPPSPDSSYGHTFPGDEDFAKRAGRCSTPVTPHATFGTHSTKETTSIDTNQAASSPGNLSSSDEPPSPNTDGSHSIPILPKGSIFAKPDWNVFGAITTALASVGHTLQGGSVELVLHPLRLAFETKNLKLPEPAP</sequence>
<dbReference type="InterPro" id="IPR043554">
    <property type="entry name" value="KINB"/>
</dbReference>
<protein>
    <submittedName>
        <fullName evidence="2">Uncharacterized protein</fullName>
    </submittedName>
</protein>
<dbReference type="AlphaFoldDB" id="A0A835LHH9"/>
<reference evidence="2 3" key="1">
    <citation type="submission" date="2020-10" db="EMBL/GenBank/DDBJ databases">
        <title>The Coptis chinensis genome and diversification of protoberbering-type alkaloids.</title>
        <authorList>
            <person name="Wang B."/>
            <person name="Shu S."/>
            <person name="Song C."/>
            <person name="Liu Y."/>
        </authorList>
    </citation>
    <scope>NUCLEOTIDE SEQUENCE [LARGE SCALE GENOMIC DNA]</scope>
    <source>
        <strain evidence="2">HL-2020</strain>
        <tissue evidence="2">Leaf</tissue>
    </source>
</reference>
<gene>
    <name evidence="2" type="ORF">IFM89_004004</name>
</gene>
<dbReference type="PANTHER" id="PTHR46316:SF9">
    <property type="entry name" value="SNF1-RELATED PROTEIN KINASE REGULATORY SUBUNIT BETA-1"/>
    <property type="match status" value="1"/>
</dbReference>
<feature type="compositionally biased region" description="Polar residues" evidence="1">
    <location>
        <begin position="162"/>
        <end position="198"/>
    </location>
</feature>
<dbReference type="OrthoDB" id="531008at2759"/>
<comment type="caution">
    <text evidence="2">The sequence shown here is derived from an EMBL/GenBank/DDBJ whole genome shotgun (WGS) entry which is preliminary data.</text>
</comment>
<dbReference type="EMBL" id="JADFTS010000009">
    <property type="protein sequence ID" value="KAF9587546.1"/>
    <property type="molecule type" value="Genomic_DNA"/>
</dbReference>
<feature type="region of interest" description="Disordered" evidence="1">
    <location>
        <begin position="155"/>
        <end position="201"/>
    </location>
</feature>
<name>A0A835LHH9_9MAGN</name>
<organism evidence="2 3">
    <name type="scientific">Coptis chinensis</name>
    <dbReference type="NCBI Taxonomy" id="261450"/>
    <lineage>
        <taxon>Eukaryota</taxon>
        <taxon>Viridiplantae</taxon>
        <taxon>Streptophyta</taxon>
        <taxon>Embryophyta</taxon>
        <taxon>Tracheophyta</taxon>
        <taxon>Spermatophyta</taxon>
        <taxon>Magnoliopsida</taxon>
        <taxon>Ranunculales</taxon>
        <taxon>Ranunculaceae</taxon>
        <taxon>Coptidoideae</taxon>
        <taxon>Coptis</taxon>
    </lineage>
</organism>
<evidence type="ECO:0000313" key="2">
    <source>
        <dbReference type="EMBL" id="KAF9587546.1"/>
    </source>
</evidence>
<evidence type="ECO:0000313" key="3">
    <source>
        <dbReference type="Proteomes" id="UP000631114"/>
    </source>
</evidence>
<evidence type="ECO:0000256" key="1">
    <source>
        <dbReference type="SAM" id="MobiDB-lite"/>
    </source>
</evidence>
<dbReference type="PANTHER" id="PTHR46316">
    <property type="entry name" value="SNF1-RELATED PROTEIN KINASE REGULATORY SUBUNIT BETA-1"/>
    <property type="match status" value="1"/>
</dbReference>
<accession>A0A835LHH9</accession>
<dbReference type="Proteomes" id="UP000631114">
    <property type="component" value="Unassembled WGS sequence"/>
</dbReference>
<keyword evidence="3" id="KW-1185">Reference proteome</keyword>